<feature type="domain" description="Reverse transcriptase zinc-binding" evidence="1">
    <location>
        <begin position="23"/>
        <end position="99"/>
    </location>
</feature>
<evidence type="ECO:0000313" key="2">
    <source>
        <dbReference type="EMBL" id="OAY58954.1"/>
    </source>
</evidence>
<reference evidence="2" key="1">
    <citation type="submission" date="2016-02" db="EMBL/GenBank/DDBJ databases">
        <title>WGS assembly of Manihot esculenta.</title>
        <authorList>
            <person name="Bredeson J.V."/>
            <person name="Prochnik S.E."/>
            <person name="Lyons J.B."/>
            <person name="Schmutz J."/>
            <person name="Grimwood J."/>
            <person name="Vrebalov J."/>
            <person name="Bart R.S."/>
            <person name="Amuge T."/>
            <person name="Ferguson M.E."/>
            <person name="Green R."/>
            <person name="Putnam N."/>
            <person name="Stites J."/>
            <person name="Rounsley S."/>
            <person name="Rokhsar D.S."/>
        </authorList>
    </citation>
    <scope>NUCLEOTIDE SEQUENCE [LARGE SCALE GENOMIC DNA]</scope>
    <source>
        <tissue evidence="2">Leaf</tissue>
    </source>
</reference>
<protein>
    <recommendedName>
        <fullName evidence="1">Reverse transcriptase zinc-binding domain-containing protein</fullName>
    </recommendedName>
</protein>
<accession>A0A2C9WG69</accession>
<organism evidence="2">
    <name type="scientific">Manihot esculenta</name>
    <name type="common">Cassava</name>
    <name type="synonym">Jatropha manihot</name>
    <dbReference type="NCBI Taxonomy" id="3983"/>
    <lineage>
        <taxon>Eukaryota</taxon>
        <taxon>Viridiplantae</taxon>
        <taxon>Streptophyta</taxon>
        <taxon>Embryophyta</taxon>
        <taxon>Tracheophyta</taxon>
        <taxon>Spermatophyta</taxon>
        <taxon>Magnoliopsida</taxon>
        <taxon>eudicotyledons</taxon>
        <taxon>Gunneridae</taxon>
        <taxon>Pentapetalae</taxon>
        <taxon>rosids</taxon>
        <taxon>fabids</taxon>
        <taxon>Malpighiales</taxon>
        <taxon>Euphorbiaceae</taxon>
        <taxon>Crotonoideae</taxon>
        <taxon>Manihoteae</taxon>
        <taxon>Manihot</taxon>
    </lineage>
</organism>
<dbReference type="AlphaFoldDB" id="A0A2C9WG69"/>
<evidence type="ECO:0000259" key="1">
    <source>
        <dbReference type="Pfam" id="PF13966"/>
    </source>
</evidence>
<dbReference type="EMBL" id="CM004388">
    <property type="protein sequence ID" value="OAY58954.1"/>
    <property type="molecule type" value="Genomic_DNA"/>
</dbReference>
<dbReference type="InterPro" id="IPR053151">
    <property type="entry name" value="RNase_H-like"/>
</dbReference>
<name>A0A2C9WG69_MANES</name>
<sequence length="236" mass="26907">MPPNANVKKDLIIWSLSKSGKCTVKSAYESLCPEKSTKAGSNSPWKCIWSWKGPKRILMTNNERYKRNFSPTAACPLCGFANETVIHILRDCSIAKIIWPSFVEPQHLQHFYNLSSIYWLDANLIPDWGEASTGGILQDQWGTWLSGFSTNLGMCPFSELKLGRWSIGLRLRGTQATDSIQVNHVYREANTCADWLANQGHQQPLGYLFLKAPPPTLHQWILNYFIRVSHFRMCLM</sequence>
<dbReference type="STRING" id="3983.A0A2C9WG69"/>
<dbReference type="PANTHER" id="PTHR47723">
    <property type="entry name" value="OS05G0353850 PROTEIN"/>
    <property type="match status" value="1"/>
</dbReference>
<dbReference type="InterPro" id="IPR026960">
    <property type="entry name" value="RVT-Znf"/>
</dbReference>
<dbReference type="Pfam" id="PF13966">
    <property type="entry name" value="zf-RVT"/>
    <property type="match status" value="1"/>
</dbReference>
<proteinExistence type="predicted"/>
<dbReference type="PANTHER" id="PTHR47723:SF13">
    <property type="entry name" value="PUTATIVE-RELATED"/>
    <property type="match status" value="1"/>
</dbReference>
<gene>
    <name evidence="2" type="ORF">MANES_02G219600</name>
</gene>